<dbReference type="RefSeq" id="WP_132504858.1">
    <property type="nucleotide sequence ID" value="NZ_CP047186.1"/>
</dbReference>
<evidence type="ECO:0000259" key="2">
    <source>
        <dbReference type="Pfam" id="PF01636"/>
    </source>
</evidence>
<evidence type="ECO:0000313" key="4">
    <source>
        <dbReference type="Proteomes" id="UP000465031"/>
    </source>
</evidence>
<comment type="similarity">
    <text evidence="1">Belongs to the pseudomonas-type ThrB family.</text>
</comment>
<dbReference type="PANTHER" id="PTHR21064">
    <property type="entry name" value="AMINOGLYCOSIDE PHOSPHOTRANSFERASE DOMAIN-CONTAINING PROTEIN-RELATED"/>
    <property type="match status" value="1"/>
</dbReference>
<dbReference type="InterPro" id="IPR011009">
    <property type="entry name" value="Kinase-like_dom_sf"/>
</dbReference>
<dbReference type="Proteomes" id="UP000465031">
    <property type="component" value="Chromosome"/>
</dbReference>
<sequence>MARIKALIEKSGEEIESILSDYRLGQLRSVKQLPGGQINTNYRLSTVTGEFLLRLSPRGRLQEEIEFEVSVLSHLAEKGVPVPTPVRRRDGTIIGSSDGSCLVLLEFLPGRTLGLDELTAETARQAGRLFGLMQGALSDCRPSGSKQDGDHPLTAELVQGLLAKVQDRGVLDLIRRTWIETESRRCHSVVATEGVAGGASAVVV</sequence>
<name>A0AAE6RLZ4_9MICO</name>
<dbReference type="Pfam" id="PF01636">
    <property type="entry name" value="APH"/>
    <property type="match status" value="1"/>
</dbReference>
<dbReference type="InterPro" id="IPR050249">
    <property type="entry name" value="Pseudomonas-type_ThrB"/>
</dbReference>
<dbReference type="SUPFAM" id="SSF56112">
    <property type="entry name" value="Protein kinase-like (PK-like)"/>
    <property type="match status" value="1"/>
</dbReference>
<dbReference type="EMBL" id="CP047186">
    <property type="protein sequence ID" value="QHC56085.1"/>
    <property type="molecule type" value="Genomic_DNA"/>
</dbReference>
<dbReference type="Gene3D" id="3.30.200.20">
    <property type="entry name" value="Phosphorylase Kinase, domain 1"/>
    <property type="match status" value="1"/>
</dbReference>
<organism evidence="3 4">
    <name type="scientific">Rathayibacter tanaceti</name>
    <dbReference type="NCBI Taxonomy" id="1671680"/>
    <lineage>
        <taxon>Bacteria</taxon>
        <taxon>Bacillati</taxon>
        <taxon>Actinomycetota</taxon>
        <taxon>Actinomycetes</taxon>
        <taxon>Micrococcales</taxon>
        <taxon>Microbacteriaceae</taxon>
        <taxon>Rathayibacter</taxon>
    </lineage>
</organism>
<dbReference type="PANTHER" id="PTHR21064:SF6">
    <property type="entry name" value="AMINOGLYCOSIDE PHOSPHOTRANSFERASE DOMAIN-CONTAINING PROTEIN"/>
    <property type="match status" value="1"/>
</dbReference>
<dbReference type="GO" id="GO:0004413">
    <property type="term" value="F:homoserine kinase activity"/>
    <property type="evidence" value="ECO:0007669"/>
    <property type="project" value="TreeGrafter"/>
</dbReference>
<dbReference type="GO" id="GO:0009088">
    <property type="term" value="P:threonine biosynthetic process"/>
    <property type="evidence" value="ECO:0007669"/>
    <property type="project" value="TreeGrafter"/>
</dbReference>
<dbReference type="InterPro" id="IPR002575">
    <property type="entry name" value="Aminoglycoside_PTrfase"/>
</dbReference>
<accession>A0AAE6RLZ4</accession>
<reference evidence="4" key="1">
    <citation type="submission" date="2019-12" db="EMBL/GenBank/DDBJ databases">
        <title>Complete and draft genome sequences of new strains and members of some known species of the genus Rathayibacter isolated from plants.</title>
        <authorList>
            <person name="Tarlachkov S.V."/>
            <person name="Starodumova I.P."/>
            <person name="Dorofeeva L.V."/>
            <person name="Prisyazhnaya N.V."/>
            <person name="Leyn S."/>
            <person name="Zlamal J."/>
            <person name="Elan M."/>
            <person name="Osterman A.L."/>
            <person name="Nadler S."/>
            <person name="Subbotin S.A."/>
            <person name="Evtushenko L.I."/>
        </authorList>
    </citation>
    <scope>NUCLEOTIDE SEQUENCE [LARGE SCALE GENOMIC DNA]</scope>
    <source>
        <strain evidence="4">VKM Ac-2761</strain>
    </source>
</reference>
<evidence type="ECO:0000256" key="1">
    <source>
        <dbReference type="ARBA" id="ARBA00038240"/>
    </source>
</evidence>
<dbReference type="AlphaFoldDB" id="A0AAE6RLZ4"/>
<protein>
    <submittedName>
        <fullName evidence="3">Phosphotransferase</fullName>
    </submittedName>
</protein>
<proteinExistence type="inferred from homology"/>
<feature type="domain" description="Aminoglycoside phosphotransferase" evidence="2">
    <location>
        <begin position="30"/>
        <end position="169"/>
    </location>
</feature>
<gene>
    <name evidence="3" type="ORF">GSU10_10885</name>
</gene>
<dbReference type="KEGG" id="rte:GSU10_10885"/>
<evidence type="ECO:0000313" key="3">
    <source>
        <dbReference type="EMBL" id="QHC56085.1"/>
    </source>
</evidence>